<keyword evidence="4 6" id="KW-0808">Transferase</keyword>
<dbReference type="RefSeq" id="WP_323261497.1">
    <property type="nucleotide sequence ID" value="NZ_JAYGIE010000043.1"/>
</dbReference>
<dbReference type="EMBL" id="JAYGIE010000043">
    <property type="protein sequence ID" value="MEA5477894.1"/>
    <property type="molecule type" value="Genomic_DNA"/>
</dbReference>
<evidence type="ECO:0000313" key="10">
    <source>
        <dbReference type="Proteomes" id="UP001301388"/>
    </source>
</evidence>
<evidence type="ECO:0000256" key="6">
    <source>
        <dbReference type="PIRNR" id="PIRNR006250"/>
    </source>
</evidence>
<dbReference type="InterPro" id="IPR013785">
    <property type="entry name" value="Aldolase_TIM"/>
</dbReference>
<dbReference type="Gene3D" id="3.20.20.70">
    <property type="entry name" value="Aldolase class I"/>
    <property type="match status" value="1"/>
</dbReference>
<keyword evidence="10" id="KW-1185">Reference proteome</keyword>
<dbReference type="InterPro" id="IPR022412">
    <property type="entry name" value="Quinolinate_PRibosylTrfase_N"/>
</dbReference>
<proteinExistence type="inferred from homology"/>
<dbReference type="InterPro" id="IPR002638">
    <property type="entry name" value="Quinolinate_PRibosylTrfase_C"/>
</dbReference>
<sequence length="288" mass="31525">MKNIFSDAAITQLIEEDVPYFDLTTFGLGIGKQQGAIEFYSRHPMVVCATEESARVFELCGAKVQNHVESGLKVENEELILKATGSAEALHIAWRIALNLMEYASGIASRTNSLVTAAHEIDPSVAIVCTRKAFPSTRKLSMKAILAGGAVPHRLGLSETILIFKEHLTYLGGMSELLKHLPELKHRFQESKIGMEVETEMEAWAIAEAGVDIIQFDKVACADLKTLVTDLKHKYPNIKLAAAGGINPDNIRDYASTGIDLLVTSYPYFGRPADIGVKMFNLELSSVS</sequence>
<dbReference type="Proteomes" id="UP001301388">
    <property type="component" value="Unassembled WGS sequence"/>
</dbReference>
<dbReference type="NCBIfam" id="TIGR01334">
    <property type="entry name" value="modD"/>
    <property type="match status" value="1"/>
</dbReference>
<evidence type="ECO:0000256" key="5">
    <source>
        <dbReference type="ARBA" id="ARBA00047445"/>
    </source>
</evidence>
<dbReference type="PANTHER" id="PTHR32179">
    <property type="entry name" value="NICOTINATE-NUCLEOTIDE PYROPHOSPHORYLASE [CARBOXYLATING]"/>
    <property type="match status" value="1"/>
</dbReference>
<dbReference type="InterPro" id="IPR006242">
    <property type="entry name" value="ModD"/>
</dbReference>
<gene>
    <name evidence="9" type="primary">modD</name>
    <name evidence="9" type="ORF">VB774_09710</name>
</gene>
<dbReference type="PIRSF" id="PIRSF006250">
    <property type="entry name" value="NadC_ModD"/>
    <property type="match status" value="1"/>
</dbReference>
<dbReference type="InterPro" id="IPR037128">
    <property type="entry name" value="Quinolinate_PRibosylTase_N_sf"/>
</dbReference>
<dbReference type="InterPro" id="IPR027277">
    <property type="entry name" value="NadC/ModD"/>
</dbReference>
<evidence type="ECO:0000259" key="8">
    <source>
        <dbReference type="Pfam" id="PF02749"/>
    </source>
</evidence>
<dbReference type="InterPro" id="IPR036068">
    <property type="entry name" value="Nicotinate_pribotase-like_C"/>
</dbReference>
<keyword evidence="3 6" id="KW-0328">Glycosyltransferase</keyword>
<comment type="catalytic activity">
    <reaction evidence="5">
        <text>nicotinate beta-D-ribonucleotide + CO2 + diphosphate = quinolinate + 5-phospho-alpha-D-ribose 1-diphosphate + 2 H(+)</text>
        <dbReference type="Rhea" id="RHEA:12733"/>
        <dbReference type="ChEBI" id="CHEBI:15378"/>
        <dbReference type="ChEBI" id="CHEBI:16526"/>
        <dbReference type="ChEBI" id="CHEBI:29959"/>
        <dbReference type="ChEBI" id="CHEBI:33019"/>
        <dbReference type="ChEBI" id="CHEBI:57502"/>
        <dbReference type="ChEBI" id="CHEBI:58017"/>
        <dbReference type="EC" id="2.4.2.19"/>
    </reaction>
</comment>
<dbReference type="Pfam" id="PF02749">
    <property type="entry name" value="QRPTase_N"/>
    <property type="match status" value="1"/>
</dbReference>
<dbReference type="PANTHER" id="PTHR32179:SF4">
    <property type="entry name" value="PYROPHOSPHORYLASE MODD-RELATED"/>
    <property type="match status" value="1"/>
</dbReference>
<dbReference type="Gene3D" id="3.90.1170.20">
    <property type="entry name" value="Quinolinate phosphoribosyl transferase, N-terminal domain"/>
    <property type="match status" value="1"/>
</dbReference>
<accession>A0ABU5TI33</accession>
<dbReference type="SUPFAM" id="SSF54675">
    <property type="entry name" value="Nicotinate/Quinolinate PRTase N-terminal domain-like"/>
    <property type="match status" value="1"/>
</dbReference>
<evidence type="ECO:0000256" key="1">
    <source>
        <dbReference type="ARBA" id="ARBA00009400"/>
    </source>
</evidence>
<comment type="similarity">
    <text evidence="1 6">Belongs to the NadC/ModD family.</text>
</comment>
<evidence type="ECO:0000256" key="3">
    <source>
        <dbReference type="ARBA" id="ARBA00022676"/>
    </source>
</evidence>
<dbReference type="Pfam" id="PF01729">
    <property type="entry name" value="QRPTase_C"/>
    <property type="match status" value="1"/>
</dbReference>
<feature type="domain" description="Quinolinate phosphoribosyl transferase C-terminal" evidence="7">
    <location>
        <begin position="107"/>
        <end position="268"/>
    </location>
</feature>
<evidence type="ECO:0000259" key="7">
    <source>
        <dbReference type="Pfam" id="PF01729"/>
    </source>
</evidence>
<name>A0ABU5TI33_9CYAN</name>
<dbReference type="SUPFAM" id="SSF51690">
    <property type="entry name" value="Nicotinate/Quinolinate PRTase C-terminal domain-like"/>
    <property type="match status" value="1"/>
</dbReference>
<organism evidence="9 10">
    <name type="scientific">Pseudanabaena galeata UHCC 0370</name>
    <dbReference type="NCBI Taxonomy" id="3110310"/>
    <lineage>
        <taxon>Bacteria</taxon>
        <taxon>Bacillati</taxon>
        <taxon>Cyanobacteriota</taxon>
        <taxon>Cyanophyceae</taxon>
        <taxon>Pseudanabaenales</taxon>
        <taxon>Pseudanabaenaceae</taxon>
        <taxon>Pseudanabaena</taxon>
    </lineage>
</organism>
<feature type="domain" description="Quinolinate phosphoribosyl transferase N-terminal" evidence="8">
    <location>
        <begin position="22"/>
        <end position="105"/>
    </location>
</feature>
<dbReference type="CDD" id="cd01573">
    <property type="entry name" value="modD_like"/>
    <property type="match status" value="1"/>
</dbReference>
<evidence type="ECO:0000313" key="9">
    <source>
        <dbReference type="EMBL" id="MEA5477894.1"/>
    </source>
</evidence>
<reference evidence="9 10" key="1">
    <citation type="submission" date="2023-12" db="EMBL/GenBank/DDBJ databases">
        <title>Baltic Sea Cyanobacteria.</title>
        <authorList>
            <person name="Delbaje E."/>
            <person name="Fewer D.P."/>
            <person name="Shishido T.K."/>
        </authorList>
    </citation>
    <scope>NUCLEOTIDE SEQUENCE [LARGE SCALE GENOMIC DNA]</scope>
    <source>
        <strain evidence="9 10">UHCC 0370</strain>
    </source>
</reference>
<comment type="caution">
    <text evidence="9">The sequence shown here is derived from an EMBL/GenBank/DDBJ whole genome shotgun (WGS) entry which is preliminary data.</text>
</comment>
<evidence type="ECO:0000256" key="4">
    <source>
        <dbReference type="ARBA" id="ARBA00022679"/>
    </source>
</evidence>
<protein>
    <recommendedName>
        <fullName evidence="2">Putative pyrophosphorylase ModD</fullName>
    </recommendedName>
</protein>
<evidence type="ECO:0000256" key="2">
    <source>
        <dbReference type="ARBA" id="ARBA00019205"/>
    </source>
</evidence>